<evidence type="ECO:0000313" key="2">
    <source>
        <dbReference type="EMBL" id="CAI3975718.1"/>
    </source>
</evidence>
<name>A0A9P1BLU3_9DINO</name>
<evidence type="ECO:0000313" key="3">
    <source>
        <dbReference type="EMBL" id="CAL1129093.1"/>
    </source>
</evidence>
<feature type="non-terminal residue" evidence="2">
    <location>
        <position position="1"/>
    </location>
</feature>
<gene>
    <name evidence="2" type="ORF">C1SCF055_LOCUS4004</name>
</gene>
<evidence type="ECO:0000313" key="4">
    <source>
        <dbReference type="Proteomes" id="UP001152797"/>
    </source>
</evidence>
<dbReference type="EMBL" id="CAMXCT010000221">
    <property type="protein sequence ID" value="CAI3975718.1"/>
    <property type="molecule type" value="Genomic_DNA"/>
</dbReference>
<reference evidence="2" key="1">
    <citation type="submission" date="2022-10" db="EMBL/GenBank/DDBJ databases">
        <authorList>
            <person name="Chen Y."/>
            <person name="Dougan E. K."/>
            <person name="Chan C."/>
            <person name="Rhodes N."/>
            <person name="Thang M."/>
        </authorList>
    </citation>
    <scope>NUCLEOTIDE SEQUENCE</scope>
</reference>
<dbReference type="AlphaFoldDB" id="A0A9P1BLU3"/>
<protein>
    <submittedName>
        <fullName evidence="2">Uncharacterized protein</fullName>
    </submittedName>
</protein>
<organism evidence="2">
    <name type="scientific">Cladocopium goreaui</name>
    <dbReference type="NCBI Taxonomy" id="2562237"/>
    <lineage>
        <taxon>Eukaryota</taxon>
        <taxon>Sar</taxon>
        <taxon>Alveolata</taxon>
        <taxon>Dinophyceae</taxon>
        <taxon>Suessiales</taxon>
        <taxon>Symbiodiniaceae</taxon>
        <taxon>Cladocopium</taxon>
    </lineage>
</organism>
<dbReference type="Proteomes" id="UP001152797">
    <property type="component" value="Unassembled WGS sequence"/>
</dbReference>
<dbReference type="EMBL" id="CAMXCT030000221">
    <property type="protein sequence ID" value="CAL4763030.1"/>
    <property type="molecule type" value="Genomic_DNA"/>
</dbReference>
<comment type="caution">
    <text evidence="2">The sequence shown here is derived from an EMBL/GenBank/DDBJ whole genome shotgun (WGS) entry which is preliminary data.</text>
</comment>
<dbReference type="EMBL" id="CAMXCT020000221">
    <property type="protein sequence ID" value="CAL1129093.1"/>
    <property type="molecule type" value="Genomic_DNA"/>
</dbReference>
<reference evidence="3" key="2">
    <citation type="submission" date="2024-04" db="EMBL/GenBank/DDBJ databases">
        <authorList>
            <person name="Chen Y."/>
            <person name="Shah S."/>
            <person name="Dougan E. K."/>
            <person name="Thang M."/>
            <person name="Chan C."/>
        </authorList>
    </citation>
    <scope>NUCLEOTIDE SEQUENCE [LARGE SCALE GENOMIC DNA]</scope>
</reference>
<feature type="chain" id="PRO_5043269566" evidence="1">
    <location>
        <begin position="19"/>
        <end position="241"/>
    </location>
</feature>
<sequence>LSMLLILASPLLLIQVQSRQYSTHLESFTQFTLQNVQHTFAVFPDLQRNASQPERKHGKLGKSVQPNLDSTCFKHRGNFHALVLGMEDGFTGQVQAASSQPQLVKLLQENALPPAAITSCHGKLSGSKSLLTKELEATETTSSNRSCRCWRANARAYIIESQDWDLALNAVEDCIANTSHTLDTEQKILPEGVPERADLGETLEDIMESSLLSRTAWTKLFDEDGGRSVLEILLRQLDDEQ</sequence>
<accession>A0A9P1BLU3</accession>
<keyword evidence="4" id="KW-1185">Reference proteome</keyword>
<feature type="signal peptide" evidence="1">
    <location>
        <begin position="1"/>
        <end position="18"/>
    </location>
</feature>
<evidence type="ECO:0000256" key="1">
    <source>
        <dbReference type="SAM" id="SignalP"/>
    </source>
</evidence>
<proteinExistence type="predicted"/>
<keyword evidence="1" id="KW-0732">Signal</keyword>